<dbReference type="KEGG" id="parb:CJU94_37945"/>
<evidence type="ECO:0000256" key="1">
    <source>
        <dbReference type="ARBA" id="ARBA00001974"/>
    </source>
</evidence>
<dbReference type="GO" id="GO:1903457">
    <property type="term" value="P:lactate catabolic process"/>
    <property type="evidence" value="ECO:0007669"/>
    <property type="project" value="TreeGrafter"/>
</dbReference>
<name>A0A248VY21_9BURK</name>
<protein>
    <submittedName>
        <fullName evidence="6">Oxidoreductase</fullName>
    </submittedName>
</protein>
<dbReference type="SUPFAM" id="SSF56176">
    <property type="entry name" value="FAD-binding/transporter-associated domain-like"/>
    <property type="match status" value="1"/>
</dbReference>
<dbReference type="Pfam" id="PF02913">
    <property type="entry name" value="FAD-oxidase_C"/>
    <property type="match status" value="1"/>
</dbReference>
<dbReference type="GO" id="GO:0008720">
    <property type="term" value="F:D-lactate dehydrogenase (NAD+) activity"/>
    <property type="evidence" value="ECO:0007669"/>
    <property type="project" value="TreeGrafter"/>
</dbReference>
<dbReference type="EMBL" id="CP022992">
    <property type="protein sequence ID" value="ASW03946.1"/>
    <property type="molecule type" value="Genomic_DNA"/>
</dbReference>
<dbReference type="Gene3D" id="3.30.465.10">
    <property type="match status" value="1"/>
</dbReference>
<keyword evidence="7" id="KW-1185">Reference proteome</keyword>
<dbReference type="OrthoDB" id="9811557at2"/>
<keyword evidence="2" id="KW-0285">Flavoprotein</keyword>
<dbReference type="GO" id="GO:0071949">
    <property type="term" value="F:FAD binding"/>
    <property type="evidence" value="ECO:0007669"/>
    <property type="project" value="InterPro"/>
</dbReference>
<dbReference type="PANTHER" id="PTHR11748:SF114">
    <property type="entry name" value="ARYL-ALCOHOL OXIDASE VANILLYL-ALCOHOL OXIDASE (AFU_ORTHOLOGUE AFUA_3G09500)-RELATED"/>
    <property type="match status" value="1"/>
</dbReference>
<dbReference type="InterPro" id="IPR016167">
    <property type="entry name" value="FAD-bd_PCMH_sub1"/>
</dbReference>
<dbReference type="InterPro" id="IPR016166">
    <property type="entry name" value="FAD-bd_PCMH"/>
</dbReference>
<dbReference type="AlphaFoldDB" id="A0A248VY21"/>
<evidence type="ECO:0000256" key="4">
    <source>
        <dbReference type="ARBA" id="ARBA00023002"/>
    </source>
</evidence>
<organism evidence="6 7">
    <name type="scientific">Paraburkholderia aromaticivorans</name>
    <dbReference type="NCBI Taxonomy" id="2026199"/>
    <lineage>
        <taxon>Bacteria</taxon>
        <taxon>Pseudomonadati</taxon>
        <taxon>Pseudomonadota</taxon>
        <taxon>Betaproteobacteria</taxon>
        <taxon>Burkholderiales</taxon>
        <taxon>Burkholderiaceae</taxon>
        <taxon>Paraburkholderia</taxon>
    </lineage>
</organism>
<dbReference type="InterPro" id="IPR016171">
    <property type="entry name" value="Vanillyl_alc_oxidase_C-sub2"/>
</dbReference>
<dbReference type="GO" id="GO:0004458">
    <property type="term" value="F:D-lactate dehydrogenase (cytochrome) activity"/>
    <property type="evidence" value="ECO:0007669"/>
    <property type="project" value="TreeGrafter"/>
</dbReference>
<evidence type="ECO:0000313" key="6">
    <source>
        <dbReference type="EMBL" id="ASW03946.1"/>
    </source>
</evidence>
<dbReference type="Pfam" id="PF01565">
    <property type="entry name" value="FAD_binding_4"/>
    <property type="match status" value="1"/>
</dbReference>
<dbReference type="RefSeq" id="WP_095423693.1">
    <property type="nucleotide sequence ID" value="NZ_CP022992.1"/>
</dbReference>
<accession>A0A248VY21</accession>
<dbReference type="InterPro" id="IPR016170">
    <property type="entry name" value="Cytok_DH_C_sf"/>
</dbReference>
<evidence type="ECO:0000256" key="3">
    <source>
        <dbReference type="ARBA" id="ARBA00022827"/>
    </source>
</evidence>
<evidence type="ECO:0000313" key="7">
    <source>
        <dbReference type="Proteomes" id="UP000215158"/>
    </source>
</evidence>
<reference evidence="6 7" key="1">
    <citation type="submission" date="2017-08" db="EMBL/GenBank/DDBJ databases">
        <title>Identification and genetic characteristics of simultaneous BTEX- and naphthalene-degrading Paraburkholderia sp. BN5 isolated from petroleum-contaminated soil.</title>
        <authorList>
            <person name="Lee Y."/>
            <person name="Jeon C.O."/>
        </authorList>
    </citation>
    <scope>NUCLEOTIDE SEQUENCE [LARGE SCALE GENOMIC DNA]</scope>
    <source>
        <strain evidence="6 7">BN5</strain>
        <plasmid evidence="6 7">pBN2</plasmid>
    </source>
</reference>
<dbReference type="InterPro" id="IPR006094">
    <property type="entry name" value="Oxid_FAD_bind_N"/>
</dbReference>
<dbReference type="SUPFAM" id="SSF55103">
    <property type="entry name" value="FAD-linked oxidases, C-terminal domain"/>
    <property type="match status" value="1"/>
</dbReference>
<dbReference type="Proteomes" id="UP000215158">
    <property type="component" value="Plasmid pBN2"/>
</dbReference>
<dbReference type="Gene3D" id="3.40.462.10">
    <property type="entry name" value="FAD-linked oxidases, C-terminal domain"/>
    <property type="match status" value="1"/>
</dbReference>
<dbReference type="PROSITE" id="PS51387">
    <property type="entry name" value="FAD_PCMH"/>
    <property type="match status" value="1"/>
</dbReference>
<comment type="cofactor">
    <cofactor evidence="1">
        <name>FAD</name>
        <dbReference type="ChEBI" id="CHEBI:57692"/>
    </cofactor>
</comment>
<dbReference type="InterPro" id="IPR004113">
    <property type="entry name" value="FAD-bd_oxidored_4_C"/>
</dbReference>
<gene>
    <name evidence="6" type="ORF">CJU94_37945</name>
</gene>
<keyword evidence="6" id="KW-0614">Plasmid</keyword>
<dbReference type="PANTHER" id="PTHR11748">
    <property type="entry name" value="D-LACTATE DEHYDROGENASE"/>
    <property type="match status" value="1"/>
</dbReference>
<keyword evidence="4" id="KW-0560">Oxidoreductase</keyword>
<dbReference type="Gene3D" id="3.30.43.10">
    <property type="entry name" value="Uridine Diphospho-n-acetylenolpyruvylglucosamine Reductase, domain 2"/>
    <property type="match status" value="1"/>
</dbReference>
<dbReference type="Gene3D" id="1.10.45.10">
    <property type="entry name" value="Vanillyl-alcohol Oxidase, Chain A, domain 4"/>
    <property type="match status" value="1"/>
</dbReference>
<geneLocation type="plasmid" evidence="6 7">
    <name>pBN2</name>
</geneLocation>
<dbReference type="InterPro" id="IPR016164">
    <property type="entry name" value="FAD-linked_Oxase-like_C"/>
</dbReference>
<feature type="domain" description="FAD-binding PCMH-type" evidence="5">
    <location>
        <begin position="51"/>
        <end position="237"/>
    </location>
</feature>
<sequence>MQKVLPSGFLPEKFAAVLADLRKAVGKEYVFSDPQWDLPAYNDAYLTTPAELHQPSAAVAPANIEEVLKVLAVASRYGAPLWTIGTGKNFAYGGPAPRKAGFVVLDMKRMKRILEVNEKHGYAVVEPGVSYIDLYRHLKKIGSRLWIDCAAPAWGGVMPNTLEHGVGYTPYGDHLMMQCGMEVVLADGTVVNTGMGALPNSQTAHLYKYGFGPSMDGLFTQSNYGVVTKMGVWLMPEPRGYRPYMFTFEREEDLEAVTEALRPLKVNMLIPAVAVTAGLIWDAAVQVRRSDYYTGRGPLPPSARQKMKRDLRIGEWNFYGALYGPEPIMDNTWEVIRDIFMGIPGAKVYLDADRKGEAAWEYRKKLGMGVPNMTEYNLMNWIPNGAHIDFSPISPVTGPDAMRQYALIRDRCDAAGFDYCGEFAVGWRDMHHIFCLTFERDNEDSKARANKLFGELVRAASEAGYGEYRTHIDFMDQIAATYNWNDRSLWRQHEKLKDALDPQGILSPGKMGIWPKTMRKEVKA</sequence>
<evidence type="ECO:0000259" key="5">
    <source>
        <dbReference type="PROSITE" id="PS51387"/>
    </source>
</evidence>
<keyword evidence="3" id="KW-0274">FAD</keyword>
<dbReference type="InterPro" id="IPR036318">
    <property type="entry name" value="FAD-bd_PCMH-like_sf"/>
</dbReference>
<proteinExistence type="predicted"/>
<dbReference type="InterPro" id="IPR016169">
    <property type="entry name" value="FAD-bd_PCMH_sub2"/>
</dbReference>
<evidence type="ECO:0000256" key="2">
    <source>
        <dbReference type="ARBA" id="ARBA00022630"/>
    </source>
</evidence>